<sequence>GLTKEEFQRLQKQTESFKEEELRKVINLFLEAENKMKYSSIPQLPLELAIIETIESEEDKSSSSPFAAAR</sequence>
<evidence type="ECO:0000313" key="1">
    <source>
        <dbReference type="EMBL" id="PIP24263.1"/>
    </source>
</evidence>
<dbReference type="AlphaFoldDB" id="A0A2G9YZW2"/>
<name>A0A2G9YZW2_9BACT</name>
<evidence type="ECO:0000313" key="2">
    <source>
        <dbReference type="Proteomes" id="UP000229952"/>
    </source>
</evidence>
<gene>
    <name evidence="1" type="ORF">COX35_01675</name>
</gene>
<accession>A0A2G9YZW2</accession>
<reference evidence="1 2" key="1">
    <citation type="submission" date="2017-09" db="EMBL/GenBank/DDBJ databases">
        <title>Depth-based differentiation of microbial function through sediment-hosted aquifers and enrichment of novel symbionts in the deep terrestrial subsurface.</title>
        <authorList>
            <person name="Probst A.J."/>
            <person name="Ladd B."/>
            <person name="Jarett J.K."/>
            <person name="Geller-Mcgrath D.E."/>
            <person name="Sieber C.M."/>
            <person name="Emerson J.B."/>
            <person name="Anantharaman K."/>
            <person name="Thomas B.C."/>
            <person name="Malmstrom R."/>
            <person name="Stieglmeier M."/>
            <person name="Klingl A."/>
            <person name="Woyke T."/>
            <person name="Ryan C.M."/>
            <person name="Banfield J.F."/>
        </authorList>
    </citation>
    <scope>NUCLEOTIDE SEQUENCE [LARGE SCALE GENOMIC DNA]</scope>
    <source>
        <strain evidence="1">CG23_combo_of_CG06-09_8_20_14_all_37_18</strain>
    </source>
</reference>
<dbReference type="EMBL" id="PCRQ01000044">
    <property type="protein sequence ID" value="PIP24263.1"/>
    <property type="molecule type" value="Genomic_DNA"/>
</dbReference>
<comment type="caution">
    <text evidence="1">The sequence shown here is derived from an EMBL/GenBank/DDBJ whole genome shotgun (WGS) entry which is preliminary data.</text>
</comment>
<dbReference type="Gene3D" id="1.20.272.10">
    <property type="match status" value="1"/>
</dbReference>
<organism evidence="1 2">
    <name type="scientific">Candidatus Nealsonbacteria bacterium CG23_combo_of_CG06-09_8_20_14_all_37_18</name>
    <dbReference type="NCBI Taxonomy" id="1974720"/>
    <lineage>
        <taxon>Bacteria</taxon>
        <taxon>Candidatus Nealsoniibacteriota</taxon>
    </lineage>
</organism>
<dbReference type="Proteomes" id="UP000229952">
    <property type="component" value="Unassembled WGS sequence"/>
</dbReference>
<proteinExistence type="predicted"/>
<feature type="non-terminal residue" evidence="1">
    <location>
        <position position="1"/>
    </location>
</feature>
<protein>
    <submittedName>
        <fullName evidence="1">Uncharacterized protein</fullName>
    </submittedName>
</protein>